<dbReference type="Pfam" id="PF19666">
    <property type="entry name" value="DUF6169"/>
    <property type="match status" value="1"/>
</dbReference>
<dbReference type="InterPro" id="IPR046167">
    <property type="entry name" value="DUF6169"/>
</dbReference>
<evidence type="ECO:0000313" key="2">
    <source>
        <dbReference type="Proteomes" id="UP000007820"/>
    </source>
</evidence>
<dbReference type="RefSeq" id="WP_005845678.1">
    <property type="nucleotide sequence ID" value="NC_019960.1"/>
</dbReference>
<proteinExistence type="predicted"/>
<dbReference type="Proteomes" id="UP000007820">
    <property type="component" value="Unassembled WGS sequence"/>
</dbReference>
<name>F9D3M5_PREDD</name>
<organism evidence="1 2">
    <name type="scientific">Prevotella dentalis (strain ATCC 49559 / DSM 3688 / JCM 13448 / NCTC 12043 / ES 2772)</name>
    <name type="common">Mitsuokella dentalis</name>
    <dbReference type="NCBI Taxonomy" id="908937"/>
    <lineage>
        <taxon>Bacteria</taxon>
        <taxon>Pseudomonadati</taxon>
        <taxon>Bacteroidota</taxon>
        <taxon>Bacteroidia</taxon>
        <taxon>Bacteroidales</taxon>
        <taxon>Prevotellaceae</taxon>
        <taxon>Prevotella</taxon>
    </lineage>
</organism>
<comment type="caution">
    <text evidence="1">The sequence shown here is derived from an EMBL/GenBank/DDBJ whole genome shotgun (WGS) entry which is preliminary data.</text>
</comment>
<gene>
    <name evidence="1" type="primary">ciaB</name>
    <name evidence="1" type="ORF">HMPREF9136_1453</name>
</gene>
<reference evidence="1 2" key="1">
    <citation type="submission" date="2011-04" db="EMBL/GenBank/DDBJ databases">
        <authorList>
            <person name="Muzny D."/>
            <person name="Qin X."/>
            <person name="Deng J."/>
            <person name="Jiang H."/>
            <person name="Liu Y."/>
            <person name="Qu J."/>
            <person name="Song X.-Z."/>
            <person name="Zhang L."/>
            <person name="Thornton R."/>
            <person name="Coyle M."/>
            <person name="Francisco L."/>
            <person name="Jackson L."/>
            <person name="Javaid M."/>
            <person name="Korchina V."/>
            <person name="Kovar C."/>
            <person name="Mata R."/>
            <person name="Mathew T."/>
            <person name="Ngo R."/>
            <person name="Nguyen L."/>
            <person name="Nguyen N."/>
            <person name="Okwuonu G."/>
            <person name="Ongeri F."/>
            <person name="Pham C."/>
            <person name="Simmons D."/>
            <person name="Wilczek-Boney K."/>
            <person name="Hale W."/>
            <person name="Jakkamsetti A."/>
            <person name="Pham P."/>
            <person name="Ruth R."/>
            <person name="San Lucas F."/>
            <person name="Warren J."/>
            <person name="Zhang J."/>
            <person name="Zhao Z."/>
            <person name="Zhou C."/>
            <person name="Zhu D."/>
            <person name="Lee S."/>
            <person name="Bess C."/>
            <person name="Blankenburg K."/>
            <person name="Forbes L."/>
            <person name="Fu Q."/>
            <person name="Gubbala S."/>
            <person name="Hirani K."/>
            <person name="Jayaseelan J.C."/>
            <person name="Lara F."/>
            <person name="Munidasa M."/>
            <person name="Palculict T."/>
            <person name="Patil S."/>
            <person name="Pu L.-L."/>
            <person name="Saada N."/>
            <person name="Tang L."/>
            <person name="Weissenberger G."/>
            <person name="Zhu Y."/>
            <person name="Hemphill L."/>
            <person name="Shang Y."/>
            <person name="Youmans B."/>
            <person name="Ayvaz T."/>
            <person name="Ross M."/>
            <person name="Santibanez J."/>
            <person name="Aqrawi P."/>
            <person name="Gross S."/>
            <person name="Joshi V."/>
            <person name="Fowler G."/>
            <person name="Nazareth L."/>
            <person name="Reid J."/>
            <person name="Worley K."/>
            <person name="Petrosino J."/>
            <person name="Highlander S."/>
            <person name="Gibbs R."/>
        </authorList>
    </citation>
    <scope>NUCLEOTIDE SEQUENCE [LARGE SCALE GENOMIC DNA]</scope>
    <source>
        <strain evidence="1 2">DSM 3688</strain>
    </source>
</reference>
<protein>
    <submittedName>
        <fullName evidence="1">Invasion antigen B</fullName>
    </submittedName>
</protein>
<evidence type="ECO:0000313" key="1">
    <source>
        <dbReference type="EMBL" id="EGQ14529.1"/>
    </source>
</evidence>
<accession>F9D3M5</accession>
<sequence length="65" mass="7846">MRDRLFLRWFEEYEHRGKFVIKVSKITAEGVDNYAAVIVQRNNPQLEQIIHDFEQFVGFFQSKPE</sequence>
<dbReference type="AlphaFoldDB" id="F9D3M5"/>
<dbReference type="EMBL" id="AFPW01000020">
    <property type="protein sequence ID" value="EGQ14529.1"/>
    <property type="molecule type" value="Genomic_DNA"/>
</dbReference>